<dbReference type="InterPro" id="IPR039900">
    <property type="entry name" value="Pat1-like"/>
</dbReference>
<evidence type="ECO:0000256" key="1">
    <source>
        <dbReference type="ARBA" id="ARBA00004123"/>
    </source>
</evidence>
<dbReference type="EMBL" id="KV453950">
    <property type="protein sequence ID" value="ODV70768.1"/>
    <property type="molecule type" value="Genomic_DNA"/>
</dbReference>
<organism evidence="9 10">
    <name type="scientific">Cyberlindnera jadinii (strain ATCC 18201 / CBS 1600 / BCRC 20928 / JCM 3617 / NBRC 0987 / NRRL Y-1542)</name>
    <name type="common">Torula yeast</name>
    <name type="synonym">Candida utilis</name>
    <dbReference type="NCBI Taxonomy" id="983966"/>
    <lineage>
        <taxon>Eukaryota</taxon>
        <taxon>Fungi</taxon>
        <taxon>Dikarya</taxon>
        <taxon>Ascomycota</taxon>
        <taxon>Saccharomycotina</taxon>
        <taxon>Saccharomycetes</taxon>
        <taxon>Phaffomycetales</taxon>
        <taxon>Phaffomycetaceae</taxon>
        <taxon>Cyberlindnera</taxon>
    </lineage>
</organism>
<keyword evidence="4" id="KW-0963">Cytoplasm</keyword>
<evidence type="ECO:0000256" key="5">
    <source>
        <dbReference type="ARBA" id="ARBA00022884"/>
    </source>
</evidence>
<dbReference type="OMA" id="VIGLHAN"/>
<comment type="similarity">
    <text evidence="3">Belongs to the PAT1 family.</text>
</comment>
<dbReference type="GeneID" id="30987613"/>
<feature type="compositionally biased region" description="Low complexity" evidence="7">
    <location>
        <begin position="186"/>
        <end position="239"/>
    </location>
</feature>
<name>A0A1E4RU59_CYBJN</name>
<evidence type="ECO:0000313" key="9">
    <source>
        <dbReference type="EMBL" id="ODV70768.1"/>
    </source>
</evidence>
<gene>
    <name evidence="9" type="ORF">CYBJADRAFT_144642</name>
</gene>
<evidence type="ECO:0000256" key="4">
    <source>
        <dbReference type="ARBA" id="ARBA00022490"/>
    </source>
</evidence>
<dbReference type="GO" id="GO:0003723">
    <property type="term" value="F:RNA binding"/>
    <property type="evidence" value="ECO:0007669"/>
    <property type="project" value="UniProtKB-KW"/>
</dbReference>
<reference evidence="9 10" key="1">
    <citation type="journal article" date="2016" name="Proc. Natl. Acad. Sci. U.S.A.">
        <title>Comparative genomics of biotechnologically important yeasts.</title>
        <authorList>
            <person name="Riley R."/>
            <person name="Haridas S."/>
            <person name="Wolfe K.H."/>
            <person name="Lopes M.R."/>
            <person name="Hittinger C.T."/>
            <person name="Goeker M."/>
            <person name="Salamov A.A."/>
            <person name="Wisecaver J.H."/>
            <person name="Long T.M."/>
            <person name="Calvey C.H."/>
            <person name="Aerts A.L."/>
            <person name="Barry K.W."/>
            <person name="Choi C."/>
            <person name="Clum A."/>
            <person name="Coughlan A.Y."/>
            <person name="Deshpande S."/>
            <person name="Douglass A.P."/>
            <person name="Hanson S.J."/>
            <person name="Klenk H.-P."/>
            <person name="LaButti K.M."/>
            <person name="Lapidus A."/>
            <person name="Lindquist E.A."/>
            <person name="Lipzen A.M."/>
            <person name="Meier-Kolthoff J.P."/>
            <person name="Ohm R.A."/>
            <person name="Otillar R.P."/>
            <person name="Pangilinan J.L."/>
            <person name="Peng Y."/>
            <person name="Rokas A."/>
            <person name="Rosa C.A."/>
            <person name="Scheuner C."/>
            <person name="Sibirny A.A."/>
            <person name="Slot J.C."/>
            <person name="Stielow J.B."/>
            <person name="Sun H."/>
            <person name="Kurtzman C.P."/>
            <person name="Blackwell M."/>
            <person name="Grigoriev I.V."/>
            <person name="Jeffries T.W."/>
        </authorList>
    </citation>
    <scope>NUCLEOTIDE SEQUENCE [LARGE SCALE GENOMIC DNA]</scope>
    <source>
        <strain evidence="10">ATCC 18201 / CBS 1600 / BCRC 20928 / JCM 3617 / NBRC 0987 / NRRL Y-1542</strain>
    </source>
</reference>
<protein>
    <recommendedName>
        <fullName evidence="8">mRNA decay factor PAT1 domain-containing protein</fullName>
    </recommendedName>
</protein>
<dbReference type="STRING" id="983966.A0A1E4RU59"/>
<dbReference type="Proteomes" id="UP000094389">
    <property type="component" value="Unassembled WGS sequence"/>
</dbReference>
<dbReference type="GO" id="GO:0005634">
    <property type="term" value="C:nucleus"/>
    <property type="evidence" value="ECO:0007669"/>
    <property type="project" value="UniProtKB-SubCell"/>
</dbReference>
<evidence type="ECO:0000256" key="2">
    <source>
        <dbReference type="ARBA" id="ARBA00004201"/>
    </source>
</evidence>
<feature type="region of interest" description="Disordered" evidence="7">
    <location>
        <begin position="104"/>
        <end position="139"/>
    </location>
</feature>
<dbReference type="GO" id="GO:0000932">
    <property type="term" value="C:P-body"/>
    <property type="evidence" value="ECO:0007669"/>
    <property type="project" value="UniProtKB-SubCell"/>
</dbReference>
<feature type="compositionally biased region" description="Low complexity" evidence="7">
    <location>
        <begin position="104"/>
        <end position="122"/>
    </location>
</feature>
<accession>A0A1E4RU59</accession>
<evidence type="ECO:0000256" key="6">
    <source>
        <dbReference type="ARBA" id="ARBA00023242"/>
    </source>
</evidence>
<feature type="compositionally biased region" description="Low complexity" evidence="7">
    <location>
        <begin position="265"/>
        <end position="285"/>
    </location>
</feature>
<dbReference type="AlphaFoldDB" id="A0A1E4RU59"/>
<keyword evidence="5" id="KW-0694">RNA-binding</keyword>
<sequence>MSRNKEVLNFEDTYAGISDEEEDAFNDETFGTGVAVGSDFNFGGDSSASTKSSGLHYAQVAGSHKANVAYNDDQLKPIEGLWGQGSKDAISADELEAKLQSSVAQAQQQTQQQTEQQQQAQQFPGGYPPLNMGYNFLPPGFIPPQGYGQFAVPPPQQFQQFQQFPPMDQLMIQQGQFPPQGVNVNAGQGIPQAGPQGQFQPPPGFQQLAPQPVQGQGQAQGQAPQQLQEPAPQETQPQLSGSQQGGTKVDLSDFPVLGSNEKRVQSQGHQHQRQQQQNQGQNQRSYRQRHHHHDNFDELPEEEKQRIIKRQQKVHRITQFCGIMTPRDKDFVSRVQLSQIVTDDPYIDDFYFQVHRLLKTGNAEVDNNSVAQSYLDLSGHRLGGRDQRAEVALQRMQQQVQKAVSYVKERAKNHPANGGRGNALGKTSTLGKTPRKQLEITLKSDVPVSTKSGRKSILLQIENIYQKVLELESAQRENKPLDVEGLWESLKLFEESDNMNFFIQILSFEKGLKIFPRIYGFLDRQQKLTIITLIFANLSLIKVVAESSFKNHKDDQIPAKVQRTIELFQHVVLKTIMVFLSYDTAITEIIGLLTILIEHNNVAFLATSKLGTSLITILLSRGEIIKQEQNVSSEDLKDWSNAYDKLFSSLETKLSLLFPSKSSNYDDSYIWQFFASLALSGKLNHQRIIVDEIRDEIFGSLAKAKESDDATKMMIISNLNLFLNVIGLTAKGDEIVELKEA</sequence>
<dbReference type="RefSeq" id="XP_020067807.1">
    <property type="nucleotide sequence ID" value="XM_020213217.1"/>
</dbReference>
<dbReference type="PANTHER" id="PTHR21551:SF0">
    <property type="entry name" value="PROTEIN ASSOCIATED WITH TOPO II RELATED-1, ISOFORM A"/>
    <property type="match status" value="1"/>
</dbReference>
<dbReference type="GO" id="GO:0033962">
    <property type="term" value="P:P-body assembly"/>
    <property type="evidence" value="ECO:0007669"/>
    <property type="project" value="TreeGrafter"/>
</dbReference>
<keyword evidence="6" id="KW-0539">Nucleus</keyword>
<dbReference type="Pfam" id="PF09770">
    <property type="entry name" value="PAT1"/>
    <property type="match status" value="2"/>
</dbReference>
<feature type="domain" description="mRNA decay factor PAT1" evidence="8">
    <location>
        <begin position="484"/>
        <end position="729"/>
    </location>
</feature>
<dbReference type="GO" id="GO:0000290">
    <property type="term" value="P:deadenylation-dependent decapping of nuclear-transcribed mRNA"/>
    <property type="evidence" value="ECO:0007669"/>
    <property type="project" value="InterPro"/>
</dbReference>
<keyword evidence="10" id="KW-1185">Reference proteome</keyword>
<feature type="domain" description="mRNA decay factor PAT1" evidence="8">
    <location>
        <begin position="73"/>
        <end position="480"/>
    </location>
</feature>
<dbReference type="InterPro" id="IPR019167">
    <property type="entry name" value="PAT1_dom"/>
</dbReference>
<evidence type="ECO:0000259" key="8">
    <source>
        <dbReference type="Pfam" id="PF09770"/>
    </source>
</evidence>
<evidence type="ECO:0000313" key="10">
    <source>
        <dbReference type="Proteomes" id="UP000094389"/>
    </source>
</evidence>
<proteinExistence type="inferred from homology"/>
<comment type="subcellular location">
    <subcellularLocation>
        <location evidence="2">Cytoplasm</location>
        <location evidence="2">P-body</location>
    </subcellularLocation>
    <subcellularLocation>
        <location evidence="1">Nucleus</location>
    </subcellularLocation>
</comment>
<evidence type="ECO:0000256" key="7">
    <source>
        <dbReference type="SAM" id="MobiDB-lite"/>
    </source>
</evidence>
<dbReference type="OrthoDB" id="74835at2759"/>
<evidence type="ECO:0000256" key="3">
    <source>
        <dbReference type="ARBA" id="ARBA00009138"/>
    </source>
</evidence>
<feature type="region of interest" description="Disordered" evidence="7">
    <location>
        <begin position="177"/>
        <end position="302"/>
    </location>
</feature>
<dbReference type="PANTHER" id="PTHR21551">
    <property type="entry name" value="TOPOISOMERASE II-ASSOCIATED PROTEIN PAT1"/>
    <property type="match status" value="1"/>
</dbReference>